<evidence type="ECO:0000313" key="1">
    <source>
        <dbReference type="EMBL" id="SDS85697.1"/>
    </source>
</evidence>
<dbReference type="AlphaFoldDB" id="A0A1H1VLC7"/>
<evidence type="ECO:0000313" key="2">
    <source>
        <dbReference type="Proteomes" id="UP000198859"/>
    </source>
</evidence>
<protein>
    <submittedName>
        <fullName evidence="1">Uncharacterized protein</fullName>
    </submittedName>
</protein>
<proteinExistence type="predicted"/>
<sequence length="127" mass="14303">MTTFRTLRPRDDWADLGSRVDQWLDRRLGIGGRTEDEARAKFDLVGRDVPVADLIDQVQRERERLLRDGTTRPELWVSTIGQLTLLEALEGLSPLAFDAWRALTEGGADMLDTARAVRDATTSSEFS</sequence>
<accession>A0A1H1VLC7</accession>
<organism evidence="1 2">
    <name type="scientific">Nocardioides scoriae</name>
    <dbReference type="NCBI Taxonomy" id="642780"/>
    <lineage>
        <taxon>Bacteria</taxon>
        <taxon>Bacillati</taxon>
        <taxon>Actinomycetota</taxon>
        <taxon>Actinomycetes</taxon>
        <taxon>Propionibacteriales</taxon>
        <taxon>Nocardioidaceae</taxon>
        <taxon>Nocardioides</taxon>
    </lineage>
</organism>
<dbReference type="Proteomes" id="UP000198859">
    <property type="component" value="Chromosome I"/>
</dbReference>
<gene>
    <name evidence="1" type="ORF">SAMN04488570_2872</name>
</gene>
<dbReference type="EMBL" id="LT629757">
    <property type="protein sequence ID" value="SDS85697.1"/>
    <property type="molecule type" value="Genomic_DNA"/>
</dbReference>
<keyword evidence="2" id="KW-1185">Reference proteome</keyword>
<reference evidence="2" key="1">
    <citation type="submission" date="2016-10" db="EMBL/GenBank/DDBJ databases">
        <authorList>
            <person name="Varghese N."/>
            <person name="Submissions S."/>
        </authorList>
    </citation>
    <scope>NUCLEOTIDE SEQUENCE [LARGE SCALE GENOMIC DNA]</scope>
    <source>
        <strain evidence="2">DSM 22127</strain>
    </source>
</reference>
<name>A0A1H1VLC7_9ACTN</name>
<dbReference type="RefSeq" id="WP_091730966.1">
    <property type="nucleotide sequence ID" value="NZ_LT629757.1"/>
</dbReference>